<evidence type="ECO:0000313" key="3">
    <source>
        <dbReference type="Proteomes" id="UP000230002"/>
    </source>
</evidence>
<feature type="region of interest" description="Disordered" evidence="1">
    <location>
        <begin position="87"/>
        <end position="124"/>
    </location>
</feature>
<dbReference type="OrthoDB" id="3364747at2759"/>
<feature type="region of interest" description="Disordered" evidence="1">
    <location>
        <begin position="1"/>
        <end position="21"/>
    </location>
</feature>
<evidence type="ECO:0000256" key="1">
    <source>
        <dbReference type="SAM" id="MobiDB-lite"/>
    </source>
</evidence>
<reference evidence="2 3" key="1">
    <citation type="journal article" date="2015" name="Sci. Rep.">
        <title>Chromosome-level genome map provides insights into diverse defense mechanisms in the medicinal fungus Ganoderma sinense.</title>
        <authorList>
            <person name="Zhu Y."/>
            <person name="Xu J."/>
            <person name="Sun C."/>
            <person name="Zhou S."/>
            <person name="Xu H."/>
            <person name="Nelson D.R."/>
            <person name="Qian J."/>
            <person name="Song J."/>
            <person name="Luo H."/>
            <person name="Xiang L."/>
            <person name="Li Y."/>
            <person name="Xu Z."/>
            <person name="Ji A."/>
            <person name="Wang L."/>
            <person name="Lu S."/>
            <person name="Hayward A."/>
            <person name="Sun W."/>
            <person name="Li X."/>
            <person name="Schwartz D.C."/>
            <person name="Wang Y."/>
            <person name="Chen S."/>
        </authorList>
    </citation>
    <scope>NUCLEOTIDE SEQUENCE [LARGE SCALE GENOMIC DNA]</scope>
    <source>
        <strain evidence="2 3">ZZ0214-1</strain>
    </source>
</reference>
<comment type="caution">
    <text evidence="2">The sequence shown here is derived from an EMBL/GenBank/DDBJ whole genome shotgun (WGS) entry which is preliminary data.</text>
</comment>
<accession>A0A2G8STJ1</accession>
<dbReference type="AlphaFoldDB" id="A0A2G8STJ1"/>
<keyword evidence="3" id="KW-1185">Reference proteome</keyword>
<dbReference type="Proteomes" id="UP000230002">
    <property type="component" value="Unassembled WGS sequence"/>
</dbReference>
<dbReference type="EMBL" id="AYKW01000001">
    <property type="protein sequence ID" value="PIL36888.1"/>
    <property type="molecule type" value="Genomic_DNA"/>
</dbReference>
<protein>
    <submittedName>
        <fullName evidence="2">Uncharacterized protein</fullName>
    </submittedName>
</protein>
<feature type="compositionally biased region" description="Basic and acidic residues" evidence="1">
    <location>
        <begin position="96"/>
        <end position="122"/>
    </location>
</feature>
<name>A0A2G8STJ1_9APHY</name>
<proteinExistence type="predicted"/>
<gene>
    <name evidence="2" type="ORF">GSI_00578</name>
</gene>
<sequence length="162" mass="17597">MNNSTSSSSLPSSPSVASSGFLSDREVKKIEKIMARAAAADEKELDSALDDVKKAEKALSKSSKDAERAQKLVTKTKERELAAQKEFNKALGKLTNAKEKERKAQEALAAKEAHHAETDRTARQAQADLGDCQRAMEANVKDRETRLAEIRAQCGVSVTPVI</sequence>
<organism evidence="2 3">
    <name type="scientific">Ganoderma sinense ZZ0214-1</name>
    <dbReference type="NCBI Taxonomy" id="1077348"/>
    <lineage>
        <taxon>Eukaryota</taxon>
        <taxon>Fungi</taxon>
        <taxon>Dikarya</taxon>
        <taxon>Basidiomycota</taxon>
        <taxon>Agaricomycotina</taxon>
        <taxon>Agaricomycetes</taxon>
        <taxon>Polyporales</taxon>
        <taxon>Polyporaceae</taxon>
        <taxon>Ganoderma</taxon>
    </lineage>
</organism>
<evidence type="ECO:0000313" key="2">
    <source>
        <dbReference type="EMBL" id="PIL36888.1"/>
    </source>
</evidence>